<evidence type="ECO:0000313" key="1">
    <source>
        <dbReference type="EMBL" id="JAD30795.1"/>
    </source>
</evidence>
<proteinExistence type="predicted"/>
<reference evidence="1" key="2">
    <citation type="journal article" date="2015" name="Data Brief">
        <title>Shoot transcriptome of the giant reed, Arundo donax.</title>
        <authorList>
            <person name="Barrero R.A."/>
            <person name="Guerrero F.D."/>
            <person name="Moolhuijzen P."/>
            <person name="Goolsby J.A."/>
            <person name="Tidwell J."/>
            <person name="Bellgard S.E."/>
            <person name="Bellgard M.I."/>
        </authorList>
    </citation>
    <scope>NUCLEOTIDE SEQUENCE</scope>
    <source>
        <tissue evidence="1">Shoot tissue taken approximately 20 cm above the soil surface</tissue>
    </source>
</reference>
<reference evidence="1" key="1">
    <citation type="submission" date="2014-09" db="EMBL/GenBank/DDBJ databases">
        <authorList>
            <person name="Magalhaes I.L.F."/>
            <person name="Oliveira U."/>
            <person name="Santos F.R."/>
            <person name="Vidigal T.H.D.A."/>
            <person name="Brescovit A.D."/>
            <person name="Santos A.J."/>
        </authorList>
    </citation>
    <scope>NUCLEOTIDE SEQUENCE</scope>
    <source>
        <tissue evidence="1">Shoot tissue taken approximately 20 cm above the soil surface</tissue>
    </source>
</reference>
<dbReference type="EMBL" id="GBRH01267100">
    <property type="protein sequence ID" value="JAD30795.1"/>
    <property type="molecule type" value="Transcribed_RNA"/>
</dbReference>
<organism evidence="1">
    <name type="scientific">Arundo donax</name>
    <name type="common">Giant reed</name>
    <name type="synonym">Donax arundinaceus</name>
    <dbReference type="NCBI Taxonomy" id="35708"/>
    <lineage>
        <taxon>Eukaryota</taxon>
        <taxon>Viridiplantae</taxon>
        <taxon>Streptophyta</taxon>
        <taxon>Embryophyta</taxon>
        <taxon>Tracheophyta</taxon>
        <taxon>Spermatophyta</taxon>
        <taxon>Magnoliopsida</taxon>
        <taxon>Liliopsida</taxon>
        <taxon>Poales</taxon>
        <taxon>Poaceae</taxon>
        <taxon>PACMAD clade</taxon>
        <taxon>Arundinoideae</taxon>
        <taxon>Arundineae</taxon>
        <taxon>Arundo</taxon>
    </lineage>
</organism>
<protein>
    <submittedName>
        <fullName evidence="1">Uncharacterized protein</fullName>
    </submittedName>
</protein>
<sequence length="16" mass="1812">MVLAGDPEIQTRVLRN</sequence>
<dbReference type="AlphaFoldDB" id="A0A0A8Z225"/>
<name>A0A0A8Z225_ARUDO</name>
<accession>A0A0A8Z225</accession>